<sequence length="320" mass="33493">MTSIGIDLGGTNIAAAIVDEEGKVLRQGSTPTLREREAGAIVGDMAMLCLDLMEKQGLQAGDIHSIGIGSPGIVDNDRGMVVYANNLPFRETDLRSAIQSYINVPVYMGNDANVAAYGEYSSGAGKIYDDLVAITLGTGVGGGVIVHGEIITGSFNAGAELGHIVMKKGGNLCTCGRKGCWETYSSATAIIRDAREAAKAHPESLLNRLVGGDLEKMNAKVPFDAAQAGDPAAQAVVDSYIDDLATGLMNIVNIFQPQVIVLGGGVSAQKDNLLVPLREKMVGETYGGEEMLKTVLKVAELGNDAGLIGAAMLYRLYDKA</sequence>
<organism evidence="9 10">
    <name type="scientific">Anaerotalea alkaliphila</name>
    <dbReference type="NCBI Taxonomy" id="2662126"/>
    <lineage>
        <taxon>Bacteria</taxon>
        <taxon>Bacillati</taxon>
        <taxon>Bacillota</taxon>
        <taxon>Clostridia</taxon>
        <taxon>Eubacteriales</taxon>
        <taxon>Anaerotalea</taxon>
    </lineage>
</organism>
<dbReference type="Pfam" id="PF00480">
    <property type="entry name" value="ROK"/>
    <property type="match status" value="1"/>
</dbReference>
<evidence type="ECO:0000256" key="1">
    <source>
        <dbReference type="ARBA" id="ARBA00006479"/>
    </source>
</evidence>
<name>A0A7X5KMZ2_9FIRM</name>
<evidence type="ECO:0000256" key="4">
    <source>
        <dbReference type="ARBA" id="ARBA00022679"/>
    </source>
</evidence>
<dbReference type="EMBL" id="JAAEEH010000011">
    <property type="protein sequence ID" value="NDL67218.1"/>
    <property type="molecule type" value="Genomic_DNA"/>
</dbReference>
<evidence type="ECO:0000256" key="2">
    <source>
        <dbReference type="ARBA" id="ARBA00012323"/>
    </source>
</evidence>
<dbReference type="NCBIfam" id="TIGR00744">
    <property type="entry name" value="ROK_glcA_fam"/>
    <property type="match status" value="1"/>
</dbReference>
<comment type="similarity">
    <text evidence="1">Belongs to the ROK (NagC/XylR) family.</text>
</comment>
<dbReference type="InterPro" id="IPR004654">
    <property type="entry name" value="ROK_glcA"/>
</dbReference>
<dbReference type="InterPro" id="IPR049874">
    <property type="entry name" value="ROK_cs"/>
</dbReference>
<keyword evidence="10" id="KW-1185">Reference proteome</keyword>
<gene>
    <name evidence="9" type="ORF">GXN74_05610</name>
</gene>
<keyword evidence="5" id="KW-0547">Nucleotide-binding</keyword>
<accession>A0A7X5KMZ2</accession>
<dbReference type="InterPro" id="IPR043129">
    <property type="entry name" value="ATPase_NBD"/>
</dbReference>
<dbReference type="PANTHER" id="PTHR18964">
    <property type="entry name" value="ROK (REPRESSOR, ORF, KINASE) FAMILY"/>
    <property type="match status" value="1"/>
</dbReference>
<evidence type="ECO:0000256" key="5">
    <source>
        <dbReference type="ARBA" id="ARBA00022741"/>
    </source>
</evidence>
<dbReference type="InterPro" id="IPR000600">
    <property type="entry name" value="ROK"/>
</dbReference>
<dbReference type="GO" id="GO:0005524">
    <property type="term" value="F:ATP binding"/>
    <property type="evidence" value="ECO:0007669"/>
    <property type="project" value="UniProtKB-KW"/>
</dbReference>
<dbReference type="GO" id="GO:0005737">
    <property type="term" value="C:cytoplasm"/>
    <property type="evidence" value="ECO:0007669"/>
    <property type="project" value="InterPro"/>
</dbReference>
<dbReference type="Proteomes" id="UP000461585">
    <property type="component" value="Unassembled WGS sequence"/>
</dbReference>
<dbReference type="PROSITE" id="PS01125">
    <property type="entry name" value="ROK"/>
    <property type="match status" value="1"/>
</dbReference>
<evidence type="ECO:0000313" key="10">
    <source>
        <dbReference type="Proteomes" id="UP000461585"/>
    </source>
</evidence>
<proteinExistence type="inferred from homology"/>
<comment type="caution">
    <text evidence="9">The sequence shown here is derived from an EMBL/GenBank/DDBJ whole genome shotgun (WGS) entry which is preliminary data.</text>
</comment>
<dbReference type="SUPFAM" id="SSF53067">
    <property type="entry name" value="Actin-like ATPase domain"/>
    <property type="match status" value="1"/>
</dbReference>
<evidence type="ECO:0000256" key="7">
    <source>
        <dbReference type="ARBA" id="ARBA00022840"/>
    </source>
</evidence>
<evidence type="ECO:0000256" key="3">
    <source>
        <dbReference type="ARBA" id="ARBA00014701"/>
    </source>
</evidence>
<evidence type="ECO:0000256" key="6">
    <source>
        <dbReference type="ARBA" id="ARBA00022777"/>
    </source>
</evidence>
<dbReference type="PANTHER" id="PTHR18964:SF149">
    <property type="entry name" value="BIFUNCTIONAL UDP-N-ACETYLGLUCOSAMINE 2-EPIMERASE_N-ACETYLMANNOSAMINE KINASE"/>
    <property type="match status" value="1"/>
</dbReference>
<dbReference type="Gene3D" id="3.30.420.40">
    <property type="match status" value="2"/>
</dbReference>
<dbReference type="AlphaFoldDB" id="A0A7X5KMZ2"/>
<keyword evidence="7" id="KW-0067">ATP-binding</keyword>
<dbReference type="GO" id="GO:0006096">
    <property type="term" value="P:glycolytic process"/>
    <property type="evidence" value="ECO:0007669"/>
    <property type="project" value="InterPro"/>
</dbReference>
<dbReference type="GO" id="GO:0004340">
    <property type="term" value="F:glucokinase activity"/>
    <property type="evidence" value="ECO:0007669"/>
    <property type="project" value="UniProtKB-EC"/>
</dbReference>
<reference evidence="9 10" key="1">
    <citation type="submission" date="2020-01" db="EMBL/GenBank/DDBJ databases">
        <title>Anaeroalcalibacter tamaniensis gen. nov., sp. nov., moderately halophilic strictly anaerobic fermenter bacterium from mud volcano of Taman peninsula.</title>
        <authorList>
            <person name="Frolova A."/>
            <person name="Merkel A.Y."/>
            <person name="Slobodkin A.I."/>
        </authorList>
    </citation>
    <scope>NUCLEOTIDE SEQUENCE [LARGE SCALE GENOMIC DNA]</scope>
    <source>
        <strain evidence="9 10">F-3ap</strain>
    </source>
</reference>
<keyword evidence="4 9" id="KW-0808">Transferase</keyword>
<protein>
    <recommendedName>
        <fullName evidence="3">Glucokinase</fullName>
        <ecNumber evidence="2">2.7.1.2</ecNumber>
    </recommendedName>
    <alternativeName>
        <fullName evidence="8">Glucose kinase</fullName>
    </alternativeName>
</protein>
<dbReference type="EC" id="2.7.1.2" evidence="2"/>
<dbReference type="RefSeq" id="WP_162369941.1">
    <property type="nucleotide sequence ID" value="NZ_JAAEEH010000011.1"/>
</dbReference>
<keyword evidence="6 9" id="KW-0418">Kinase</keyword>
<evidence type="ECO:0000313" key="9">
    <source>
        <dbReference type="EMBL" id="NDL67218.1"/>
    </source>
</evidence>
<evidence type="ECO:0000256" key="8">
    <source>
        <dbReference type="ARBA" id="ARBA00032386"/>
    </source>
</evidence>